<name>A0AAD5V1F8_9APHY</name>
<evidence type="ECO:0000313" key="2">
    <source>
        <dbReference type="Proteomes" id="UP001212997"/>
    </source>
</evidence>
<evidence type="ECO:0000313" key="1">
    <source>
        <dbReference type="EMBL" id="KAJ3482183.1"/>
    </source>
</evidence>
<dbReference type="GO" id="GO:0005737">
    <property type="term" value="C:cytoplasm"/>
    <property type="evidence" value="ECO:0007669"/>
    <property type="project" value="TreeGrafter"/>
</dbReference>
<keyword evidence="2" id="KW-1185">Reference proteome</keyword>
<dbReference type="Pfam" id="PF01112">
    <property type="entry name" value="Asparaginase_2"/>
    <property type="match status" value="1"/>
</dbReference>
<dbReference type="InterPro" id="IPR029055">
    <property type="entry name" value="Ntn_hydrolases_N"/>
</dbReference>
<dbReference type="PANTHER" id="PTHR10188:SF8">
    <property type="entry name" value="THREONINE ASPARTASE 1"/>
    <property type="match status" value="1"/>
</dbReference>
<dbReference type="GO" id="GO:0004298">
    <property type="term" value="F:threonine-type endopeptidase activity"/>
    <property type="evidence" value="ECO:0007669"/>
    <property type="project" value="TreeGrafter"/>
</dbReference>
<dbReference type="Proteomes" id="UP001212997">
    <property type="component" value="Unassembled WGS sequence"/>
</dbReference>
<dbReference type="SUPFAM" id="SSF56235">
    <property type="entry name" value="N-terminal nucleophile aminohydrolases (Ntn hydrolases)"/>
    <property type="match status" value="1"/>
</dbReference>
<dbReference type="PANTHER" id="PTHR10188">
    <property type="entry name" value="L-ASPARAGINASE"/>
    <property type="match status" value="1"/>
</dbReference>
<protein>
    <recommendedName>
        <fullName evidence="3">Asparaginase</fullName>
    </recommendedName>
</protein>
<reference evidence="1" key="1">
    <citation type="submission" date="2022-07" db="EMBL/GenBank/DDBJ databases">
        <title>Genome Sequence of Physisporinus lineatus.</title>
        <authorList>
            <person name="Buettner E."/>
        </authorList>
    </citation>
    <scope>NUCLEOTIDE SEQUENCE</scope>
    <source>
        <strain evidence="1">VT162</strain>
    </source>
</reference>
<organism evidence="1 2">
    <name type="scientific">Meripilus lineatus</name>
    <dbReference type="NCBI Taxonomy" id="2056292"/>
    <lineage>
        <taxon>Eukaryota</taxon>
        <taxon>Fungi</taxon>
        <taxon>Dikarya</taxon>
        <taxon>Basidiomycota</taxon>
        <taxon>Agaricomycotina</taxon>
        <taxon>Agaricomycetes</taxon>
        <taxon>Polyporales</taxon>
        <taxon>Meripilaceae</taxon>
        <taxon>Meripilus</taxon>
    </lineage>
</organism>
<sequence>MTSVTVDLKRSPQYIVAVHGGAGYHAVADEAQLKKALKTACKKAIGDLQTDGSSAVAVEKAIEVLEDDPLLNAGPIRFPPDHPSLELTSY</sequence>
<dbReference type="GO" id="GO:0051604">
    <property type="term" value="P:protein maturation"/>
    <property type="evidence" value="ECO:0007669"/>
    <property type="project" value="TreeGrafter"/>
</dbReference>
<accession>A0AAD5V1F8</accession>
<dbReference type="InterPro" id="IPR000246">
    <property type="entry name" value="Peptidase_T2"/>
</dbReference>
<evidence type="ECO:0008006" key="3">
    <source>
        <dbReference type="Google" id="ProtNLM"/>
    </source>
</evidence>
<dbReference type="AlphaFoldDB" id="A0AAD5V1F8"/>
<comment type="caution">
    <text evidence="1">The sequence shown here is derived from an EMBL/GenBank/DDBJ whole genome shotgun (WGS) entry which is preliminary data.</text>
</comment>
<dbReference type="EMBL" id="JANAWD010000285">
    <property type="protein sequence ID" value="KAJ3482183.1"/>
    <property type="molecule type" value="Genomic_DNA"/>
</dbReference>
<proteinExistence type="predicted"/>
<gene>
    <name evidence="1" type="ORF">NLI96_g7159</name>
</gene>